<gene>
    <name evidence="1" type="ORF">AB205_0066420</name>
</gene>
<feature type="non-terminal residue" evidence="1">
    <location>
        <position position="86"/>
    </location>
</feature>
<protein>
    <submittedName>
        <fullName evidence="1">Uncharacterized protein</fullName>
    </submittedName>
</protein>
<organism evidence="1 2">
    <name type="scientific">Aquarana catesbeiana</name>
    <name type="common">American bullfrog</name>
    <name type="synonym">Rana catesbeiana</name>
    <dbReference type="NCBI Taxonomy" id="8400"/>
    <lineage>
        <taxon>Eukaryota</taxon>
        <taxon>Metazoa</taxon>
        <taxon>Chordata</taxon>
        <taxon>Craniata</taxon>
        <taxon>Vertebrata</taxon>
        <taxon>Euteleostomi</taxon>
        <taxon>Amphibia</taxon>
        <taxon>Batrachia</taxon>
        <taxon>Anura</taxon>
        <taxon>Neobatrachia</taxon>
        <taxon>Ranoidea</taxon>
        <taxon>Ranidae</taxon>
        <taxon>Aquarana</taxon>
    </lineage>
</organism>
<evidence type="ECO:0000313" key="2">
    <source>
        <dbReference type="Proteomes" id="UP000228934"/>
    </source>
</evidence>
<sequence length="86" mass="9639">MADMNCYYVFTPNISFQITAGENIKLTINAKGIGFALLQLHVIYNVHPVSSRTRRSADIKDPFSLGIIVHDDKENINTVTLNVCTR</sequence>
<keyword evidence="2" id="KW-1185">Reference proteome</keyword>
<dbReference type="EMBL" id="KV927788">
    <property type="protein sequence ID" value="PIO33410.1"/>
    <property type="molecule type" value="Genomic_DNA"/>
</dbReference>
<evidence type="ECO:0000313" key="1">
    <source>
        <dbReference type="EMBL" id="PIO33410.1"/>
    </source>
</evidence>
<reference evidence="2" key="1">
    <citation type="journal article" date="2017" name="Nat. Commun.">
        <title>The North American bullfrog draft genome provides insight into hormonal regulation of long noncoding RNA.</title>
        <authorList>
            <person name="Hammond S.A."/>
            <person name="Warren R.L."/>
            <person name="Vandervalk B.P."/>
            <person name="Kucuk E."/>
            <person name="Khan H."/>
            <person name="Gibb E.A."/>
            <person name="Pandoh P."/>
            <person name="Kirk H."/>
            <person name="Zhao Y."/>
            <person name="Jones M."/>
            <person name="Mungall A.J."/>
            <person name="Coope R."/>
            <person name="Pleasance S."/>
            <person name="Moore R.A."/>
            <person name="Holt R.A."/>
            <person name="Round J.M."/>
            <person name="Ohora S."/>
            <person name="Walle B.V."/>
            <person name="Veldhoen N."/>
            <person name="Helbing C.C."/>
            <person name="Birol I."/>
        </authorList>
    </citation>
    <scope>NUCLEOTIDE SEQUENCE [LARGE SCALE GENOMIC DNA]</scope>
</reference>
<dbReference type="AlphaFoldDB" id="A0A2G9RZX5"/>
<proteinExistence type="predicted"/>
<dbReference type="Proteomes" id="UP000228934">
    <property type="component" value="Unassembled WGS sequence"/>
</dbReference>
<name>A0A2G9RZX5_AQUCT</name>
<accession>A0A2G9RZX5</accession>